<evidence type="ECO:0000256" key="14">
    <source>
        <dbReference type="SAM" id="Coils"/>
    </source>
</evidence>
<evidence type="ECO:0000256" key="7">
    <source>
        <dbReference type="ARBA" id="ARBA00022946"/>
    </source>
</evidence>
<evidence type="ECO:0000256" key="8">
    <source>
        <dbReference type="ARBA" id="ARBA00022989"/>
    </source>
</evidence>
<evidence type="ECO:0000256" key="13">
    <source>
        <dbReference type="RuleBase" id="RU363000"/>
    </source>
</evidence>
<feature type="compositionally biased region" description="Low complexity" evidence="15">
    <location>
        <begin position="241"/>
        <end position="262"/>
    </location>
</feature>
<evidence type="ECO:0000313" key="17">
    <source>
        <dbReference type="Proteomes" id="UP000799772"/>
    </source>
</evidence>
<dbReference type="PANTHER" id="PTHR15415">
    <property type="entry name" value="MITOFILIN"/>
    <property type="match status" value="1"/>
</dbReference>
<keyword evidence="11 13" id="KW-0472">Membrane</keyword>
<evidence type="ECO:0000256" key="2">
    <source>
        <dbReference type="ARBA" id="ARBA00010877"/>
    </source>
</evidence>
<evidence type="ECO:0000256" key="10">
    <source>
        <dbReference type="ARBA" id="ARBA00023128"/>
    </source>
</evidence>
<keyword evidence="10 13" id="KW-0496">Mitochondrion</keyword>
<evidence type="ECO:0000256" key="4">
    <source>
        <dbReference type="ARBA" id="ARBA00018116"/>
    </source>
</evidence>
<feature type="region of interest" description="Disordered" evidence="15">
    <location>
        <begin position="169"/>
        <end position="262"/>
    </location>
</feature>
<organism evidence="16 17">
    <name type="scientific">Rhizodiscina lignyota</name>
    <dbReference type="NCBI Taxonomy" id="1504668"/>
    <lineage>
        <taxon>Eukaryota</taxon>
        <taxon>Fungi</taxon>
        <taxon>Dikarya</taxon>
        <taxon>Ascomycota</taxon>
        <taxon>Pezizomycotina</taxon>
        <taxon>Dothideomycetes</taxon>
        <taxon>Pleosporomycetidae</taxon>
        <taxon>Aulographales</taxon>
        <taxon>Rhizodiscinaceae</taxon>
        <taxon>Rhizodiscina</taxon>
    </lineage>
</organism>
<accession>A0A9P4ING1</accession>
<dbReference type="OrthoDB" id="10261039at2759"/>
<sequence length="633" mass="68566">QQRTFADEKKPDETLVPGSASQLAPQNVPPPPTLSPTNPASPTSAPENIPKTPPPPPAQTSSNPASNPAPTPIPPTGTGTASTSSAPPPPPPKKPRRLRNFILALFILTALGYGGGAWYAMRADNFHDFFTEYVPFGEDIVGFLEEREFRKRFPGGTGETRLHPQIRGEGKVTIPGRGGVRPHVADEPSRRTSDLGAVGSHMSAVDSTAAKQTPGQASGAERSQAQSKSSTGKATQPAPGAPQAESKPAPAPEPAKSTASASQIDHLNVPSAEEPIVQDVVKILNDIIAVVNADNAAGKYNSTIAKAKADLGKVVSNIETLKAVQVKAAEDKIRDNHTEFDNAAKELIQRLENEMKDQEARWKDEYEAEREKLSKAYESKLESELNATKQFFDQKLQNELLEQAIAMRKEFNTTVRDRVETERSSRLGKLDELSAGVKELEKLTGEWNSVVDSNLQTQHLLVAVESVRATLLKADGPKPFITELAALKEVANDDPVINAAIASINPTAYQRGIPTPAQLIDRFRRVSTEIRKAALLPENAGIASHMVSYALSKFMFKKSGLPVGQDVESVLARTEMWLEEGDLDAAAREINGLQGWAKVISRDWLSDCRKVLEVQQALDVIATEARLQSLLVE</sequence>
<feature type="transmembrane region" description="Helical" evidence="13">
    <location>
        <begin position="101"/>
        <end position="121"/>
    </location>
</feature>
<dbReference type="Proteomes" id="UP000799772">
    <property type="component" value="Unassembled WGS sequence"/>
</dbReference>
<keyword evidence="6 13" id="KW-0999">Mitochondrion inner membrane</keyword>
<keyword evidence="5 13" id="KW-0812">Transmembrane</keyword>
<dbReference type="EMBL" id="ML978122">
    <property type="protein sequence ID" value="KAF2103057.1"/>
    <property type="molecule type" value="Genomic_DNA"/>
</dbReference>
<evidence type="ECO:0000313" key="16">
    <source>
        <dbReference type="EMBL" id="KAF2103057.1"/>
    </source>
</evidence>
<comment type="similarity">
    <text evidence="2 13">Belongs to the MICOS complex subunit Mic60 family.</text>
</comment>
<evidence type="ECO:0000256" key="5">
    <source>
        <dbReference type="ARBA" id="ARBA00022692"/>
    </source>
</evidence>
<keyword evidence="7" id="KW-0809">Transit peptide</keyword>
<evidence type="ECO:0000256" key="12">
    <source>
        <dbReference type="ARBA" id="ARBA00025571"/>
    </source>
</evidence>
<name>A0A9P4ING1_9PEZI</name>
<feature type="region of interest" description="Disordered" evidence="15">
    <location>
        <begin position="1"/>
        <end position="96"/>
    </location>
</feature>
<dbReference type="PANTHER" id="PTHR15415:SF7">
    <property type="entry name" value="MICOS COMPLEX SUBUNIT MIC60"/>
    <property type="match status" value="1"/>
</dbReference>
<reference evidence="16" key="1">
    <citation type="journal article" date="2020" name="Stud. Mycol.">
        <title>101 Dothideomycetes genomes: a test case for predicting lifestyles and emergence of pathogens.</title>
        <authorList>
            <person name="Haridas S."/>
            <person name="Albert R."/>
            <person name="Binder M."/>
            <person name="Bloem J."/>
            <person name="Labutti K."/>
            <person name="Salamov A."/>
            <person name="Andreopoulos B."/>
            <person name="Baker S."/>
            <person name="Barry K."/>
            <person name="Bills G."/>
            <person name="Bluhm B."/>
            <person name="Cannon C."/>
            <person name="Castanera R."/>
            <person name="Culley D."/>
            <person name="Daum C."/>
            <person name="Ezra D."/>
            <person name="Gonzalez J."/>
            <person name="Henrissat B."/>
            <person name="Kuo A."/>
            <person name="Liang C."/>
            <person name="Lipzen A."/>
            <person name="Lutzoni F."/>
            <person name="Magnuson J."/>
            <person name="Mondo S."/>
            <person name="Nolan M."/>
            <person name="Ohm R."/>
            <person name="Pangilinan J."/>
            <person name="Park H.-J."/>
            <person name="Ramirez L."/>
            <person name="Alfaro M."/>
            <person name="Sun H."/>
            <person name="Tritt A."/>
            <person name="Yoshinaga Y."/>
            <person name="Zwiers L.-H."/>
            <person name="Turgeon B."/>
            <person name="Goodwin S."/>
            <person name="Spatafora J."/>
            <person name="Crous P."/>
            <person name="Grigoriev I."/>
        </authorList>
    </citation>
    <scope>NUCLEOTIDE SEQUENCE</scope>
    <source>
        <strain evidence="16">CBS 133067</strain>
    </source>
</reference>
<comment type="function">
    <text evidence="12">Component of the MICOS complex, a large protein complex of the mitochondrial inner membrane that plays crucial roles in the maintenance of crista junctions, inner membrane architecture, and formation of contact sites to the outer membrane. Plays a role in keeping cristae membranes connected to the inner boundary membrane. Also promotes protein import via the mitochondrial intermembrane space assembly (MIA) pathway.</text>
</comment>
<gene>
    <name evidence="16" type="ORF">NA57DRAFT_32811</name>
</gene>
<keyword evidence="8 13" id="KW-1133">Transmembrane helix</keyword>
<proteinExistence type="inferred from homology"/>
<keyword evidence="17" id="KW-1185">Reference proteome</keyword>
<dbReference type="GO" id="GO:0061617">
    <property type="term" value="C:MICOS complex"/>
    <property type="evidence" value="ECO:0007669"/>
    <property type="project" value="TreeGrafter"/>
</dbReference>
<dbReference type="AlphaFoldDB" id="A0A9P4ING1"/>
<feature type="compositionally biased region" description="Basic and acidic residues" evidence="15">
    <location>
        <begin position="1"/>
        <end position="13"/>
    </location>
</feature>
<evidence type="ECO:0000256" key="1">
    <source>
        <dbReference type="ARBA" id="ARBA00004434"/>
    </source>
</evidence>
<evidence type="ECO:0000256" key="9">
    <source>
        <dbReference type="ARBA" id="ARBA00023054"/>
    </source>
</evidence>
<evidence type="ECO:0000256" key="3">
    <source>
        <dbReference type="ARBA" id="ARBA00011875"/>
    </source>
</evidence>
<feature type="non-terminal residue" evidence="16">
    <location>
        <position position="1"/>
    </location>
</feature>
<comment type="caution">
    <text evidence="16">The sequence shown here is derived from an EMBL/GenBank/DDBJ whole genome shotgun (WGS) entry which is preliminary data.</text>
</comment>
<keyword evidence="9 14" id="KW-0175">Coiled coil</keyword>
<dbReference type="Pfam" id="PF09731">
    <property type="entry name" value="Mitofilin"/>
    <property type="match status" value="1"/>
</dbReference>
<feature type="coiled-coil region" evidence="14">
    <location>
        <begin position="341"/>
        <end position="383"/>
    </location>
</feature>
<comment type="subcellular location">
    <subcellularLocation>
        <location evidence="1 13">Mitochondrion inner membrane</location>
        <topology evidence="1 13">Single-pass membrane protein</topology>
    </subcellularLocation>
</comment>
<evidence type="ECO:0000256" key="6">
    <source>
        <dbReference type="ARBA" id="ARBA00022792"/>
    </source>
</evidence>
<evidence type="ECO:0000256" key="15">
    <source>
        <dbReference type="SAM" id="MobiDB-lite"/>
    </source>
</evidence>
<feature type="compositionally biased region" description="Low complexity" evidence="15">
    <location>
        <begin position="35"/>
        <end position="50"/>
    </location>
</feature>
<feature type="compositionally biased region" description="Basic and acidic residues" evidence="15">
    <location>
        <begin position="183"/>
        <end position="193"/>
    </location>
</feature>
<feature type="compositionally biased region" description="Low complexity" evidence="15">
    <location>
        <begin position="76"/>
        <end position="85"/>
    </location>
</feature>
<comment type="subunit">
    <text evidence="3 13">Component of the mitochondrial contact site and cristae organizing system (MICOS) complex.</text>
</comment>
<feature type="compositionally biased region" description="Polar residues" evidence="15">
    <location>
        <begin position="205"/>
        <end position="234"/>
    </location>
</feature>
<dbReference type="GO" id="GO:0042407">
    <property type="term" value="P:cristae formation"/>
    <property type="evidence" value="ECO:0007669"/>
    <property type="project" value="TreeGrafter"/>
</dbReference>
<dbReference type="InterPro" id="IPR019133">
    <property type="entry name" value="MIC60"/>
</dbReference>
<evidence type="ECO:0000256" key="11">
    <source>
        <dbReference type="ARBA" id="ARBA00023136"/>
    </source>
</evidence>
<protein>
    <recommendedName>
        <fullName evidence="4 13">MICOS complex subunit MIC60</fullName>
    </recommendedName>
    <alternativeName>
        <fullName evidence="13">Mitofilin</fullName>
    </alternativeName>
</protein>